<name>A0AAU8LS62_9BACT</name>
<protein>
    <submittedName>
        <fullName evidence="3">Tyrosine-type recombinase/integrase</fullName>
    </submittedName>
</protein>
<dbReference type="GO" id="GO:0003677">
    <property type="term" value="F:DNA binding"/>
    <property type="evidence" value="ECO:0007669"/>
    <property type="project" value="InterPro"/>
</dbReference>
<reference evidence="3" key="2">
    <citation type="submission" date="2024-06" db="EMBL/GenBank/DDBJ databases">
        <authorList>
            <person name="Plum-Jensen L.E."/>
            <person name="Schramm A."/>
            <person name="Marshall I.P.G."/>
        </authorList>
    </citation>
    <scope>NUCLEOTIDE SEQUENCE</scope>
    <source>
        <strain evidence="3">Rat1</strain>
    </source>
</reference>
<proteinExistence type="predicted"/>
<dbReference type="EMBL" id="CP159373">
    <property type="protein sequence ID" value="XCN71873.1"/>
    <property type="molecule type" value="Genomic_DNA"/>
</dbReference>
<dbReference type="InterPro" id="IPR013762">
    <property type="entry name" value="Integrase-like_cat_sf"/>
</dbReference>
<dbReference type="InterPro" id="IPR002104">
    <property type="entry name" value="Integrase_catalytic"/>
</dbReference>
<reference evidence="3" key="1">
    <citation type="journal article" date="2024" name="Syst. Appl. Microbiol.">
        <title>First single-strain enrichments of Electrothrix cable bacteria, description of E. aestuarii sp. nov. and E. rattekaaiensis sp. nov., and proposal of a cable bacteria taxonomy following the rules of the SeqCode.</title>
        <authorList>
            <person name="Plum-Jensen L.E."/>
            <person name="Schramm A."/>
            <person name="Marshall I.P.G."/>
        </authorList>
    </citation>
    <scope>NUCLEOTIDE SEQUENCE</scope>
    <source>
        <strain evidence="3">Rat1</strain>
    </source>
</reference>
<dbReference type="GO" id="GO:0015074">
    <property type="term" value="P:DNA integration"/>
    <property type="evidence" value="ECO:0007669"/>
    <property type="project" value="InterPro"/>
</dbReference>
<feature type="domain" description="Tyr recombinase" evidence="2">
    <location>
        <begin position="156"/>
        <end position="332"/>
    </location>
</feature>
<evidence type="ECO:0000256" key="1">
    <source>
        <dbReference type="ARBA" id="ARBA00023172"/>
    </source>
</evidence>
<dbReference type="PANTHER" id="PTHR30349">
    <property type="entry name" value="PHAGE INTEGRASE-RELATED"/>
    <property type="match status" value="1"/>
</dbReference>
<dbReference type="Pfam" id="PF00589">
    <property type="entry name" value="Phage_integrase"/>
    <property type="match status" value="1"/>
</dbReference>
<dbReference type="GO" id="GO:0006310">
    <property type="term" value="P:DNA recombination"/>
    <property type="evidence" value="ECO:0007669"/>
    <property type="project" value="UniProtKB-KW"/>
</dbReference>
<dbReference type="Gene3D" id="1.10.443.10">
    <property type="entry name" value="Intergrase catalytic core"/>
    <property type="match status" value="1"/>
</dbReference>
<dbReference type="PANTHER" id="PTHR30349:SF64">
    <property type="entry name" value="PROPHAGE INTEGRASE INTD-RELATED"/>
    <property type="match status" value="1"/>
</dbReference>
<evidence type="ECO:0000259" key="2">
    <source>
        <dbReference type="PROSITE" id="PS51898"/>
    </source>
</evidence>
<evidence type="ECO:0000313" key="3">
    <source>
        <dbReference type="EMBL" id="XCN71873.1"/>
    </source>
</evidence>
<dbReference type="PROSITE" id="PS51898">
    <property type="entry name" value="TYR_RECOMBINASE"/>
    <property type="match status" value="1"/>
</dbReference>
<dbReference type="AlphaFoldDB" id="A0AAU8LS62"/>
<dbReference type="SUPFAM" id="SSF56349">
    <property type="entry name" value="DNA breaking-rejoining enzymes"/>
    <property type="match status" value="1"/>
</dbReference>
<gene>
    <name evidence="3" type="ORF">Q3M24_16410</name>
</gene>
<dbReference type="InterPro" id="IPR050090">
    <property type="entry name" value="Tyrosine_recombinase_XerCD"/>
</dbReference>
<accession>A0AAU8LS62</accession>
<sequence length="332" mass="39341">MPYYNKQREAWMGQVVFNGKRLRSQHETEEQALLWEEKKLKEMGLESDRQTATVSLFELATKYLDYAESKFTRKTYNEKKLAFRMLLKAVDPYMDADLLHKGEVLVHLAQQAKQRSGYSANKDRKNLVAAWNWACEYIPGFYYPNPFLVEQFPEERSTRYVPPEEDFWKVYKVAESEQDKLMLLCYLHLAARKSEIFMLRKEDVDLERQRVRLATRKRKDGSQHYDWLPMTDRLFRKFYQFLPTVTGEYVFINPATALPYAARQKWVPRLCQKAGVKEFGLHGIRHLSASILVTNKVSLLDVQTILRHKNLTTTQRYVHRLEDVRPAVKVFK</sequence>
<organism evidence="3">
    <name type="scientific">Candidatus Electrothrix aestuarii</name>
    <dbReference type="NCBI Taxonomy" id="3062594"/>
    <lineage>
        <taxon>Bacteria</taxon>
        <taxon>Pseudomonadati</taxon>
        <taxon>Thermodesulfobacteriota</taxon>
        <taxon>Desulfobulbia</taxon>
        <taxon>Desulfobulbales</taxon>
        <taxon>Desulfobulbaceae</taxon>
        <taxon>Candidatus Electrothrix</taxon>
    </lineage>
</organism>
<keyword evidence="1" id="KW-0233">DNA recombination</keyword>
<dbReference type="InterPro" id="IPR011010">
    <property type="entry name" value="DNA_brk_join_enz"/>
</dbReference>
<dbReference type="KEGG" id="eaj:Q3M24_16410"/>